<evidence type="ECO:0000313" key="1">
    <source>
        <dbReference type="EMBL" id="XCC61769.1"/>
    </source>
</evidence>
<proteinExistence type="predicted"/>
<sequence>MLREILEEELRKNGITLETYTFRSDFNALTVGKTILISSSLESTAQKNAVTAHELGHQHTCAINLLDAETHIQNKYEYMADRWAAQKVMPLEKLFEGFKRGLRTMQEFCEFLEIDEDFFRRSLAVYSKIYGASHVYKGHLFQFDPLNIHDL</sequence>
<accession>A0AAU8A736</accession>
<evidence type="ECO:0008006" key="2">
    <source>
        <dbReference type="Google" id="ProtNLM"/>
    </source>
</evidence>
<reference evidence="1" key="1">
    <citation type="submission" date="2023-02" db="EMBL/GenBank/DDBJ databases">
        <title>Gut commensal Christensenella minuta modulates host metabolism via a new class of secondary bile acids.</title>
        <authorList>
            <person name="Liu C."/>
        </authorList>
    </citation>
    <scope>NUCLEOTIDE SEQUENCE</scope>
    <source>
        <strain evidence="1">CA70</strain>
    </source>
</reference>
<dbReference type="EMBL" id="CP117826">
    <property type="protein sequence ID" value="XCC61769.1"/>
    <property type="molecule type" value="Genomic_DNA"/>
</dbReference>
<gene>
    <name evidence="1" type="ORF">PUP29_09550</name>
</gene>
<name>A0AAU8A736_9FIRM</name>
<protein>
    <recommendedName>
        <fullName evidence="2">ImmA/IrrE family metallo-endopeptidase</fullName>
    </recommendedName>
</protein>
<organism evidence="1">
    <name type="scientific">Christensenella massiliensis</name>
    <dbReference type="NCBI Taxonomy" id="1805714"/>
    <lineage>
        <taxon>Bacteria</taxon>
        <taxon>Bacillati</taxon>
        <taxon>Bacillota</taxon>
        <taxon>Clostridia</taxon>
        <taxon>Christensenellales</taxon>
        <taxon>Christensenellaceae</taxon>
        <taxon>Christensenella</taxon>
    </lineage>
</organism>
<dbReference type="RefSeq" id="WP_353423169.1">
    <property type="nucleotide sequence ID" value="NZ_CP117826.1"/>
</dbReference>
<dbReference type="AlphaFoldDB" id="A0AAU8A736"/>